<evidence type="ECO:0000313" key="1">
    <source>
        <dbReference type="Proteomes" id="UP000887580"/>
    </source>
</evidence>
<reference evidence="2" key="1">
    <citation type="submission" date="2022-11" db="UniProtKB">
        <authorList>
            <consortium name="WormBaseParasite"/>
        </authorList>
    </citation>
    <scope>IDENTIFICATION</scope>
</reference>
<protein>
    <submittedName>
        <fullName evidence="2">Rhodanese domain-containing protein</fullName>
    </submittedName>
</protein>
<accession>A0AC35GB32</accession>
<proteinExistence type="predicted"/>
<name>A0AC35GB32_9BILA</name>
<sequence>MANLMNFLNVIQCNIQDYVYVHFNNEQECGLNAFVVPGCRIPGTHNVPSNELVGPDGLLLPQEEIKTKLSEAGFDEKKPTITEMQASILSTILDNFFPNAPIKMYNGSLKEMEIHAPERVSDGVTPIAASLNAFF</sequence>
<evidence type="ECO:0000313" key="2">
    <source>
        <dbReference type="WBParaSite" id="PS1159_v2.g3482.t2"/>
    </source>
</evidence>
<dbReference type="Proteomes" id="UP000887580">
    <property type="component" value="Unplaced"/>
</dbReference>
<dbReference type="WBParaSite" id="PS1159_v2.g3482.t2">
    <property type="protein sequence ID" value="PS1159_v2.g3482.t2"/>
    <property type="gene ID" value="PS1159_v2.g3482"/>
</dbReference>
<organism evidence="1 2">
    <name type="scientific">Panagrolaimus sp. PS1159</name>
    <dbReference type="NCBI Taxonomy" id="55785"/>
    <lineage>
        <taxon>Eukaryota</taxon>
        <taxon>Metazoa</taxon>
        <taxon>Ecdysozoa</taxon>
        <taxon>Nematoda</taxon>
        <taxon>Chromadorea</taxon>
        <taxon>Rhabditida</taxon>
        <taxon>Tylenchina</taxon>
        <taxon>Panagrolaimomorpha</taxon>
        <taxon>Panagrolaimoidea</taxon>
        <taxon>Panagrolaimidae</taxon>
        <taxon>Panagrolaimus</taxon>
    </lineage>
</organism>